<evidence type="ECO:0000313" key="11">
    <source>
        <dbReference type="Proteomes" id="UP000570361"/>
    </source>
</evidence>
<dbReference type="PANTHER" id="PTHR32089:SF112">
    <property type="entry name" value="LYSOZYME-LIKE PROTEIN-RELATED"/>
    <property type="match status" value="1"/>
</dbReference>
<evidence type="ECO:0000256" key="5">
    <source>
        <dbReference type="ARBA" id="ARBA00029447"/>
    </source>
</evidence>
<dbReference type="PROSITE" id="PS50111">
    <property type="entry name" value="CHEMOTAXIS_TRANSDUC_2"/>
    <property type="match status" value="1"/>
</dbReference>
<keyword evidence="3 7" id="KW-0472">Membrane</keyword>
<dbReference type="GO" id="GO:0007165">
    <property type="term" value="P:signal transduction"/>
    <property type="evidence" value="ECO:0007669"/>
    <property type="project" value="UniProtKB-KW"/>
</dbReference>
<dbReference type="InterPro" id="IPR004089">
    <property type="entry name" value="MCPsignal_dom"/>
</dbReference>
<keyword evidence="7" id="KW-1133">Transmembrane helix</keyword>
<dbReference type="SMART" id="SM00283">
    <property type="entry name" value="MA"/>
    <property type="match status" value="1"/>
</dbReference>
<dbReference type="Gene3D" id="3.30.450.20">
    <property type="entry name" value="PAS domain"/>
    <property type="match status" value="1"/>
</dbReference>
<dbReference type="PROSITE" id="PS50885">
    <property type="entry name" value="HAMP"/>
    <property type="match status" value="1"/>
</dbReference>
<dbReference type="CDD" id="cd12912">
    <property type="entry name" value="PDC2_MCP_like"/>
    <property type="match status" value="1"/>
</dbReference>
<dbReference type="RefSeq" id="WP_183602465.1">
    <property type="nucleotide sequence ID" value="NZ_JACHXK010000011.1"/>
</dbReference>
<protein>
    <submittedName>
        <fullName evidence="10">Methyl-accepting chemotaxis protein</fullName>
    </submittedName>
</protein>
<evidence type="ECO:0000259" key="9">
    <source>
        <dbReference type="PROSITE" id="PS50885"/>
    </source>
</evidence>
<keyword evidence="11" id="KW-1185">Reference proteome</keyword>
<dbReference type="PANTHER" id="PTHR32089">
    <property type="entry name" value="METHYL-ACCEPTING CHEMOTAXIS PROTEIN MCPB"/>
    <property type="match status" value="1"/>
</dbReference>
<name>A0A7W5FPL2_9BACL</name>
<dbReference type="GO" id="GO:0005886">
    <property type="term" value="C:plasma membrane"/>
    <property type="evidence" value="ECO:0007669"/>
    <property type="project" value="UniProtKB-SubCell"/>
</dbReference>
<feature type="transmembrane region" description="Helical" evidence="7">
    <location>
        <begin position="304"/>
        <end position="325"/>
    </location>
</feature>
<dbReference type="SMART" id="SM00304">
    <property type="entry name" value="HAMP"/>
    <property type="match status" value="1"/>
</dbReference>
<dbReference type="Proteomes" id="UP000570361">
    <property type="component" value="Unassembled WGS sequence"/>
</dbReference>
<evidence type="ECO:0000256" key="7">
    <source>
        <dbReference type="SAM" id="Phobius"/>
    </source>
</evidence>
<comment type="caution">
    <text evidence="10">The sequence shown here is derived from an EMBL/GenBank/DDBJ whole genome shotgun (WGS) entry which is preliminary data.</text>
</comment>
<dbReference type="Pfam" id="PF00672">
    <property type="entry name" value="HAMP"/>
    <property type="match status" value="1"/>
</dbReference>
<evidence type="ECO:0000256" key="1">
    <source>
        <dbReference type="ARBA" id="ARBA00004236"/>
    </source>
</evidence>
<gene>
    <name evidence="10" type="ORF">FHS18_004433</name>
</gene>
<dbReference type="SUPFAM" id="SSF58104">
    <property type="entry name" value="Methyl-accepting chemotaxis protein (MCP) signaling domain"/>
    <property type="match status" value="1"/>
</dbReference>
<dbReference type="Gene3D" id="1.10.287.950">
    <property type="entry name" value="Methyl-accepting chemotaxis protein"/>
    <property type="match status" value="1"/>
</dbReference>
<evidence type="ECO:0000256" key="4">
    <source>
        <dbReference type="ARBA" id="ARBA00023224"/>
    </source>
</evidence>
<accession>A0A7W5FPL2</accession>
<evidence type="ECO:0000259" key="8">
    <source>
        <dbReference type="PROSITE" id="PS50111"/>
    </source>
</evidence>
<comment type="similarity">
    <text evidence="5">Belongs to the methyl-accepting chemotaxis (MCP) protein family.</text>
</comment>
<dbReference type="EMBL" id="JACHXK010000011">
    <property type="protein sequence ID" value="MBB3112347.1"/>
    <property type="molecule type" value="Genomic_DNA"/>
</dbReference>
<evidence type="ECO:0000256" key="2">
    <source>
        <dbReference type="ARBA" id="ARBA00022475"/>
    </source>
</evidence>
<keyword evidence="2" id="KW-1003">Cell membrane</keyword>
<evidence type="ECO:0000256" key="6">
    <source>
        <dbReference type="PROSITE-ProRule" id="PRU00284"/>
    </source>
</evidence>
<evidence type="ECO:0000256" key="3">
    <source>
        <dbReference type="ARBA" id="ARBA00023136"/>
    </source>
</evidence>
<dbReference type="Pfam" id="PF00015">
    <property type="entry name" value="MCPsignal"/>
    <property type="match status" value="1"/>
</dbReference>
<dbReference type="AlphaFoldDB" id="A0A7W5FPL2"/>
<feature type="domain" description="HAMP" evidence="9">
    <location>
        <begin position="325"/>
        <end position="380"/>
    </location>
</feature>
<sequence length="686" mass="73649">MNTKRFGRPNFRGLFAKILLASAACMIIPMLIALWYASNTSSKALESESKESMSNIVSEKILQMDMAFRTLTDTTQSIASNPMVSHLMTEYVTTGSLSAGSAEALRSYLNDILTQSDGLYENIFLNYNGKMAIDAVGTPTNTDIGQMPDEVVQALKNGPLLSEAMASPVSGRPTMAHMTKVDMDTPDDMPVAVGVSIELSHLSANIVKTTQAGNIKTFMISSAGMVIASENADLVLNLNLQEAEGDMPAFFAEVLANQNGIGYYTVDGVKQIAAYAKSSEQGMYIVSFKPVDEYMQSVTDLKQGLIGVIVGSIIIFVGLLALLAYRITTPIKVATERLEVIASGDFSHPIPAKFMQAKDETGSLMRSMNTMQTSVSTTIRTIMEESDKLGASVTNVDSHLSELNHQIEDVSGTTEQMAAAMQETAASTEEMSHSSTAIKQSVDTMSTKAKQGADISRSVSQRAESLRETAVASSERATQMGVQMRASLGNAIEQSKAVEQIQVLASSILEITSQTNLLALNANIEAARAGEAGRGFAVVADEIRKLAEVSGQSANKIRDVVQVVTSSVQNLKSNSEGMLEFIDQTVIKDYNAMVQTGEQYYKDAEFYENLLTDFNATAHELSTAVQSMVQTINEISIANNESADGTGAISDKASTALGSSNMVMKIAGETKDSAEQLKKTIANFKI</sequence>
<keyword evidence="4 6" id="KW-0807">Transducer</keyword>
<feature type="domain" description="Methyl-accepting transducer" evidence="8">
    <location>
        <begin position="392"/>
        <end position="636"/>
    </location>
</feature>
<dbReference type="InterPro" id="IPR003660">
    <property type="entry name" value="HAMP_dom"/>
</dbReference>
<feature type="transmembrane region" description="Helical" evidence="7">
    <location>
        <begin position="14"/>
        <end position="37"/>
    </location>
</feature>
<reference evidence="10 11" key="1">
    <citation type="submission" date="2020-08" db="EMBL/GenBank/DDBJ databases">
        <title>Genomic Encyclopedia of Type Strains, Phase III (KMG-III): the genomes of soil and plant-associated and newly described type strains.</title>
        <authorList>
            <person name="Whitman W."/>
        </authorList>
    </citation>
    <scope>NUCLEOTIDE SEQUENCE [LARGE SCALE GENOMIC DNA]</scope>
    <source>
        <strain evidence="10 11">CECT 5862</strain>
    </source>
</reference>
<evidence type="ECO:0000313" key="10">
    <source>
        <dbReference type="EMBL" id="MBB3112347.1"/>
    </source>
</evidence>
<comment type="subcellular location">
    <subcellularLocation>
        <location evidence="1">Cell membrane</location>
    </subcellularLocation>
</comment>
<dbReference type="CDD" id="cd06225">
    <property type="entry name" value="HAMP"/>
    <property type="match status" value="1"/>
</dbReference>
<organism evidence="10 11">
    <name type="scientific">Paenibacillus phyllosphaerae</name>
    <dbReference type="NCBI Taxonomy" id="274593"/>
    <lineage>
        <taxon>Bacteria</taxon>
        <taxon>Bacillati</taxon>
        <taxon>Bacillota</taxon>
        <taxon>Bacilli</taxon>
        <taxon>Bacillales</taxon>
        <taxon>Paenibacillaceae</taxon>
        <taxon>Paenibacillus</taxon>
    </lineage>
</organism>
<keyword evidence="7" id="KW-0812">Transmembrane</keyword>
<proteinExistence type="inferred from homology"/>